<dbReference type="RefSeq" id="WP_380938712.1">
    <property type="nucleotide sequence ID" value="NZ_JBHUFC010000002.1"/>
</dbReference>
<keyword evidence="2" id="KW-1185">Reference proteome</keyword>
<organism evidence="1 2">
    <name type="scientific">Sphingomonas floccifaciens</name>
    <dbReference type="NCBI Taxonomy" id="1844115"/>
    <lineage>
        <taxon>Bacteria</taxon>
        <taxon>Pseudomonadati</taxon>
        <taxon>Pseudomonadota</taxon>
        <taxon>Alphaproteobacteria</taxon>
        <taxon>Sphingomonadales</taxon>
        <taxon>Sphingomonadaceae</taxon>
        <taxon>Sphingomonas</taxon>
    </lineage>
</organism>
<dbReference type="Proteomes" id="UP001597283">
    <property type="component" value="Unassembled WGS sequence"/>
</dbReference>
<name>A0ABW4N8Z3_9SPHN</name>
<sequence>MTRTERAAVVGAALIAIATPALLLGIGREPVPAIPPAQPLLAARPAAAGTTVYTRDLFGSGGQGAAADDAPAPEGAPELAGIVGRIGADAVALVRTTDGRTRTIAVGESVDGWVLESLAIDAAYFTRGGQKARVPLPAGE</sequence>
<accession>A0ABW4N8Z3</accession>
<proteinExistence type="predicted"/>
<evidence type="ECO:0000313" key="2">
    <source>
        <dbReference type="Proteomes" id="UP001597283"/>
    </source>
</evidence>
<dbReference type="EMBL" id="JBHUFC010000002">
    <property type="protein sequence ID" value="MFD1786585.1"/>
    <property type="molecule type" value="Genomic_DNA"/>
</dbReference>
<gene>
    <name evidence="1" type="ORF">ACFSC3_03270</name>
</gene>
<protein>
    <recommendedName>
        <fullName evidence="3">SH3 domain-containing protein</fullName>
    </recommendedName>
</protein>
<comment type="caution">
    <text evidence="1">The sequence shown here is derived from an EMBL/GenBank/DDBJ whole genome shotgun (WGS) entry which is preliminary data.</text>
</comment>
<evidence type="ECO:0008006" key="3">
    <source>
        <dbReference type="Google" id="ProtNLM"/>
    </source>
</evidence>
<reference evidence="2" key="1">
    <citation type="journal article" date="2019" name="Int. J. Syst. Evol. Microbiol.">
        <title>The Global Catalogue of Microorganisms (GCM) 10K type strain sequencing project: providing services to taxonomists for standard genome sequencing and annotation.</title>
        <authorList>
            <consortium name="The Broad Institute Genomics Platform"/>
            <consortium name="The Broad Institute Genome Sequencing Center for Infectious Disease"/>
            <person name="Wu L."/>
            <person name="Ma J."/>
        </authorList>
    </citation>
    <scope>NUCLEOTIDE SEQUENCE [LARGE SCALE GENOMIC DNA]</scope>
    <source>
        <strain evidence="2">Q85</strain>
    </source>
</reference>
<evidence type="ECO:0000313" key="1">
    <source>
        <dbReference type="EMBL" id="MFD1786585.1"/>
    </source>
</evidence>